<dbReference type="InterPro" id="IPR048256">
    <property type="entry name" value="Tektin-like"/>
</dbReference>
<name>A0AAV2TA74_CALDB</name>
<dbReference type="GO" id="GO:0015630">
    <property type="term" value="C:microtubule cytoskeleton"/>
    <property type="evidence" value="ECO:0007669"/>
    <property type="project" value="UniProtKB-UniRule"/>
</dbReference>
<comment type="similarity">
    <text evidence="1 4">Belongs to the tektin family.</text>
</comment>
<evidence type="ECO:0000313" key="6">
    <source>
        <dbReference type="EMBL" id="CAL5132352.1"/>
    </source>
</evidence>
<keyword evidence="4" id="KW-0969">Cilium</keyword>
<reference evidence="6" key="1">
    <citation type="submission" date="2024-06" db="EMBL/GenBank/DDBJ databases">
        <authorList>
            <person name="Liu X."/>
            <person name="Lenzi L."/>
            <person name="Haldenby T S."/>
            <person name="Uol C."/>
        </authorList>
    </citation>
    <scope>NUCLEOTIDE SEQUENCE</scope>
</reference>
<dbReference type="PANTHER" id="PTHR19960">
    <property type="entry name" value="TEKTIN"/>
    <property type="match status" value="1"/>
</dbReference>
<keyword evidence="3 5" id="KW-0175">Coiled coil</keyword>
<sequence length="444" mass="51221">MYCADAKTLTDLKIPPSEYPCVPETVYSANDGLPTGLSTVGYRAAKYSTKEADDLMNDRHAQSDQNVNISQRIRGDSDDLIKETNATTIKDMNTLTRRLKERLRDTNFWKTELEREMKDLIAVTEKLVARKRQIENALIVVESAIHICTDNLNARKRHYGEDLQQDEVEAELIKELDILNKSAALYKQAIDQCEHQIKRNRDFKQDLEMIWSDKLEASQLLKQAGDLTVDSTNKQFYPGEARVYPKAAQSTVESWAQHSHDAILRSEHERMASEQLLTVTENILHDVSNDIVQQKQVVDTALQQLLTKLEHDYQTYRDKLKKTMAEIVEAEKTVEDLRCAISDKDNYIKLVQTRLHLHNQRPGVENARDPPQKAALDELAGIERTVDRLNDQLVVAQNNLKRMQDNQMMVEKQIQMKQNTIQITRDHLVRHREIFPNAIRLQGQ</sequence>
<evidence type="ECO:0000256" key="3">
    <source>
        <dbReference type="ARBA" id="ARBA00023054"/>
    </source>
</evidence>
<accession>A0AAV2TA74</accession>
<dbReference type="GO" id="GO:0060271">
    <property type="term" value="P:cilium assembly"/>
    <property type="evidence" value="ECO:0007669"/>
    <property type="project" value="UniProtKB-UniRule"/>
</dbReference>
<proteinExistence type="inferred from homology"/>
<comment type="subcellular location">
    <subcellularLocation>
        <location evidence="4">Cytoplasm</location>
        <location evidence="4">Cytoskeleton</location>
        <location evidence="4">Cilium axoneme</location>
    </subcellularLocation>
</comment>
<dbReference type="GO" id="GO:0060294">
    <property type="term" value="P:cilium movement involved in cell motility"/>
    <property type="evidence" value="ECO:0007669"/>
    <property type="project" value="UniProtKB-UniRule"/>
</dbReference>
<feature type="coiled-coil region" evidence="5">
    <location>
        <begin position="372"/>
        <end position="413"/>
    </location>
</feature>
<gene>
    <name evidence="6" type="ORF">CDAUBV1_LOCUS5185</name>
</gene>
<keyword evidence="2" id="KW-0963">Cytoplasm</keyword>
<keyword evidence="4" id="KW-0282">Flagellum</keyword>
<comment type="caution">
    <text evidence="6">The sequence shown here is derived from an EMBL/GenBank/DDBJ whole genome shotgun (WGS) entry which is preliminary data.</text>
</comment>
<protein>
    <recommendedName>
        <fullName evidence="4">Tektin</fullName>
    </recommendedName>
</protein>
<evidence type="ECO:0000256" key="5">
    <source>
        <dbReference type="SAM" id="Coils"/>
    </source>
</evidence>
<dbReference type="AlphaFoldDB" id="A0AAV2TA74"/>
<keyword evidence="4" id="KW-0966">Cell projection</keyword>
<evidence type="ECO:0000313" key="7">
    <source>
        <dbReference type="Proteomes" id="UP001497525"/>
    </source>
</evidence>
<dbReference type="PANTHER" id="PTHR19960:SF12">
    <property type="entry name" value="TEKTIN-4"/>
    <property type="match status" value="1"/>
</dbReference>
<organism evidence="6 7">
    <name type="scientific">Calicophoron daubneyi</name>
    <name type="common">Rumen fluke</name>
    <name type="synonym">Paramphistomum daubneyi</name>
    <dbReference type="NCBI Taxonomy" id="300641"/>
    <lineage>
        <taxon>Eukaryota</taxon>
        <taxon>Metazoa</taxon>
        <taxon>Spiralia</taxon>
        <taxon>Lophotrochozoa</taxon>
        <taxon>Platyhelminthes</taxon>
        <taxon>Trematoda</taxon>
        <taxon>Digenea</taxon>
        <taxon>Plagiorchiida</taxon>
        <taxon>Pronocephalata</taxon>
        <taxon>Paramphistomoidea</taxon>
        <taxon>Paramphistomidae</taxon>
        <taxon>Calicophoron</taxon>
    </lineage>
</organism>
<dbReference type="InterPro" id="IPR000435">
    <property type="entry name" value="Tektins"/>
</dbReference>
<dbReference type="GO" id="GO:0005634">
    <property type="term" value="C:nucleus"/>
    <property type="evidence" value="ECO:0007669"/>
    <property type="project" value="TreeGrafter"/>
</dbReference>
<dbReference type="Proteomes" id="UP001497525">
    <property type="component" value="Unassembled WGS sequence"/>
</dbReference>
<evidence type="ECO:0000256" key="4">
    <source>
        <dbReference type="RuleBase" id="RU367040"/>
    </source>
</evidence>
<evidence type="ECO:0000256" key="2">
    <source>
        <dbReference type="ARBA" id="ARBA00022490"/>
    </source>
</evidence>
<dbReference type="Pfam" id="PF03148">
    <property type="entry name" value="Tektin"/>
    <property type="match status" value="1"/>
</dbReference>
<dbReference type="GO" id="GO:0005930">
    <property type="term" value="C:axoneme"/>
    <property type="evidence" value="ECO:0007669"/>
    <property type="project" value="UniProtKB-SubCell"/>
</dbReference>
<dbReference type="PRINTS" id="PR00511">
    <property type="entry name" value="TEKTIN"/>
</dbReference>
<evidence type="ECO:0000256" key="1">
    <source>
        <dbReference type="ARBA" id="ARBA00007209"/>
    </source>
</evidence>
<dbReference type="EMBL" id="CAXLJL010000123">
    <property type="protein sequence ID" value="CAL5132352.1"/>
    <property type="molecule type" value="Genomic_DNA"/>
</dbReference>
<feature type="coiled-coil region" evidence="5">
    <location>
        <begin position="306"/>
        <end position="340"/>
    </location>
</feature>